<evidence type="ECO:0000313" key="2">
    <source>
        <dbReference type="Proteomes" id="UP001054945"/>
    </source>
</evidence>
<keyword evidence="2" id="KW-1185">Reference proteome</keyword>
<proteinExistence type="predicted"/>
<dbReference type="AlphaFoldDB" id="A0AAV4SM50"/>
<protein>
    <submittedName>
        <fullName evidence="1">Uncharacterized protein</fullName>
    </submittedName>
</protein>
<reference evidence="1 2" key="1">
    <citation type="submission" date="2021-06" db="EMBL/GenBank/DDBJ databases">
        <title>Caerostris extrusa draft genome.</title>
        <authorList>
            <person name="Kono N."/>
            <person name="Arakawa K."/>
        </authorList>
    </citation>
    <scope>NUCLEOTIDE SEQUENCE [LARGE SCALE GENOMIC DNA]</scope>
</reference>
<name>A0AAV4SM50_CAEEX</name>
<organism evidence="1 2">
    <name type="scientific">Caerostris extrusa</name>
    <name type="common">Bark spider</name>
    <name type="synonym">Caerostris bankana</name>
    <dbReference type="NCBI Taxonomy" id="172846"/>
    <lineage>
        <taxon>Eukaryota</taxon>
        <taxon>Metazoa</taxon>
        <taxon>Ecdysozoa</taxon>
        <taxon>Arthropoda</taxon>
        <taxon>Chelicerata</taxon>
        <taxon>Arachnida</taxon>
        <taxon>Araneae</taxon>
        <taxon>Araneomorphae</taxon>
        <taxon>Entelegynae</taxon>
        <taxon>Araneoidea</taxon>
        <taxon>Araneidae</taxon>
        <taxon>Caerostris</taxon>
    </lineage>
</organism>
<evidence type="ECO:0000313" key="1">
    <source>
        <dbReference type="EMBL" id="GIY35160.1"/>
    </source>
</evidence>
<sequence length="68" mass="7494">MIDSQRGMVRNIPEILKKSPFAIESITQTSNPEGTASEYLKPEAKTRQLVEASSINFGHESSAFVKTP</sequence>
<gene>
    <name evidence="1" type="ORF">CEXT_583701</name>
</gene>
<dbReference type="Proteomes" id="UP001054945">
    <property type="component" value="Unassembled WGS sequence"/>
</dbReference>
<dbReference type="EMBL" id="BPLR01009866">
    <property type="protein sequence ID" value="GIY35160.1"/>
    <property type="molecule type" value="Genomic_DNA"/>
</dbReference>
<comment type="caution">
    <text evidence="1">The sequence shown here is derived from an EMBL/GenBank/DDBJ whole genome shotgun (WGS) entry which is preliminary data.</text>
</comment>
<accession>A0AAV4SM50</accession>